<keyword evidence="8 16" id="KW-0472">Membrane</keyword>
<keyword evidence="2" id="KW-0328">Glycosyltransferase</keyword>
<dbReference type="EMBL" id="RAPF01000004">
    <property type="protein sequence ID" value="RKF21207.1"/>
    <property type="molecule type" value="Genomic_DNA"/>
</dbReference>
<dbReference type="GO" id="GO:0009252">
    <property type="term" value="P:peptidoglycan biosynthetic process"/>
    <property type="evidence" value="ECO:0007669"/>
    <property type="project" value="UniProtKB-KW"/>
</dbReference>
<feature type="transmembrane region" description="Helical" evidence="16">
    <location>
        <begin position="362"/>
        <end position="384"/>
    </location>
</feature>
<feature type="transmembrane region" description="Helical" evidence="16">
    <location>
        <begin position="147"/>
        <end position="164"/>
    </location>
</feature>
<evidence type="ECO:0000256" key="13">
    <source>
        <dbReference type="ARBA" id="ARBA00041418"/>
    </source>
</evidence>
<evidence type="ECO:0000256" key="2">
    <source>
        <dbReference type="ARBA" id="ARBA00022676"/>
    </source>
</evidence>
<evidence type="ECO:0000256" key="1">
    <source>
        <dbReference type="ARBA" id="ARBA00004141"/>
    </source>
</evidence>
<dbReference type="GO" id="GO:0015648">
    <property type="term" value="F:lipid-linked peptidoglycan transporter activity"/>
    <property type="evidence" value="ECO:0007669"/>
    <property type="project" value="TreeGrafter"/>
</dbReference>
<dbReference type="GO" id="GO:0008955">
    <property type="term" value="F:peptidoglycan glycosyltransferase activity"/>
    <property type="evidence" value="ECO:0007669"/>
    <property type="project" value="UniProtKB-EC"/>
</dbReference>
<keyword evidence="17" id="KW-0131">Cell cycle</keyword>
<sequence>MNSARPYIPRMGERAAARHSFPQNRKTYVKIWWREVDRVLIGLVLALMAIGSVAVAAASPASARRLSTAHADLGDLYFFWLHLRWQALAIAVMLCVSMIPREWARRLSILLGAAMLVALVLVPFIGVEVNGARRWLNLGIGFQPSEFLKPAFAIITAWILSWRIRDPNLPVIYISGALLGLVAAFMMMQPNLGDTILFVGCWLVMVMLAGLPLQRIVWLMGAGVGLLATAYLFYDNARHRIDAFLGGGTAFDQVDLARRTLMAGGWTGTGLWLGTRKMSLPEAHTDYIFSVIGEEFGLLVCGVVVLVYLAIVLRVLIRLVEEDDLFTILAATGLITLFGGQAFINILVNLQLFPSKGMTLPLVSYGGSSTIAQCFTIGLLLAVTRRNPFLTRAKFSLRAAMEKRPVA</sequence>
<keyword evidence="17" id="KW-0132">Cell division</keyword>
<keyword evidence="7 16" id="KW-1133">Transmembrane helix</keyword>
<dbReference type="EC" id="2.4.99.28" evidence="14"/>
<evidence type="ECO:0000256" key="16">
    <source>
        <dbReference type="SAM" id="Phobius"/>
    </source>
</evidence>
<evidence type="ECO:0000256" key="7">
    <source>
        <dbReference type="ARBA" id="ARBA00022989"/>
    </source>
</evidence>
<accession>A0A420EKJ5</accession>
<reference evidence="17 18" key="1">
    <citation type="submission" date="2018-09" db="EMBL/GenBank/DDBJ databases">
        <title>Altererythrobacter spongiae sp. nov., isolated from a marine sponge.</title>
        <authorList>
            <person name="Zhuang L."/>
            <person name="Luo L."/>
        </authorList>
    </citation>
    <scope>NUCLEOTIDE SEQUENCE [LARGE SCALE GENOMIC DNA]</scope>
    <source>
        <strain evidence="17 18">HN-Y73</strain>
    </source>
</reference>
<dbReference type="Proteomes" id="UP000284395">
    <property type="component" value="Unassembled WGS sequence"/>
</dbReference>
<dbReference type="GO" id="GO:0051301">
    <property type="term" value="P:cell division"/>
    <property type="evidence" value="ECO:0007669"/>
    <property type="project" value="UniProtKB-KW"/>
</dbReference>
<keyword evidence="4 16" id="KW-0812">Transmembrane</keyword>
<keyword evidence="5" id="KW-0133">Cell shape</keyword>
<gene>
    <name evidence="17" type="ORF">D6851_09880</name>
</gene>
<evidence type="ECO:0000256" key="6">
    <source>
        <dbReference type="ARBA" id="ARBA00022984"/>
    </source>
</evidence>
<feature type="transmembrane region" description="Helical" evidence="16">
    <location>
        <begin position="171"/>
        <end position="189"/>
    </location>
</feature>
<dbReference type="GO" id="GO:0005886">
    <property type="term" value="C:plasma membrane"/>
    <property type="evidence" value="ECO:0007669"/>
    <property type="project" value="TreeGrafter"/>
</dbReference>
<dbReference type="RefSeq" id="WP_120324705.1">
    <property type="nucleotide sequence ID" value="NZ_RAPF01000004.1"/>
</dbReference>
<dbReference type="PANTHER" id="PTHR30474:SF2">
    <property type="entry name" value="PEPTIDOGLYCAN GLYCOSYLTRANSFERASE FTSW-RELATED"/>
    <property type="match status" value="1"/>
</dbReference>
<evidence type="ECO:0000256" key="3">
    <source>
        <dbReference type="ARBA" id="ARBA00022679"/>
    </source>
</evidence>
<dbReference type="PANTHER" id="PTHR30474">
    <property type="entry name" value="CELL CYCLE PROTEIN"/>
    <property type="match status" value="1"/>
</dbReference>
<feature type="transmembrane region" description="Helical" evidence="16">
    <location>
        <begin position="328"/>
        <end position="350"/>
    </location>
</feature>
<comment type="caution">
    <text evidence="17">The sequence shown here is derived from an EMBL/GenBank/DDBJ whole genome shotgun (WGS) entry which is preliminary data.</text>
</comment>
<evidence type="ECO:0000256" key="4">
    <source>
        <dbReference type="ARBA" id="ARBA00022692"/>
    </source>
</evidence>
<evidence type="ECO:0000313" key="17">
    <source>
        <dbReference type="EMBL" id="RKF21207.1"/>
    </source>
</evidence>
<comment type="similarity">
    <text evidence="11">Belongs to the SEDS family. FtsW subfamily.</text>
</comment>
<organism evidence="17 18">
    <name type="scientific">Altericroceibacterium spongiae</name>
    <dbReference type="NCBI Taxonomy" id="2320269"/>
    <lineage>
        <taxon>Bacteria</taxon>
        <taxon>Pseudomonadati</taxon>
        <taxon>Pseudomonadota</taxon>
        <taxon>Alphaproteobacteria</taxon>
        <taxon>Sphingomonadales</taxon>
        <taxon>Erythrobacteraceae</taxon>
        <taxon>Altericroceibacterium</taxon>
    </lineage>
</organism>
<evidence type="ECO:0000313" key="18">
    <source>
        <dbReference type="Proteomes" id="UP000284395"/>
    </source>
</evidence>
<dbReference type="Pfam" id="PF01098">
    <property type="entry name" value="FTSW_RODA_SPOVE"/>
    <property type="match status" value="1"/>
</dbReference>
<evidence type="ECO:0000256" key="8">
    <source>
        <dbReference type="ARBA" id="ARBA00023136"/>
    </source>
</evidence>
<dbReference type="GO" id="GO:0008360">
    <property type="term" value="P:regulation of cell shape"/>
    <property type="evidence" value="ECO:0007669"/>
    <property type="project" value="UniProtKB-KW"/>
</dbReference>
<evidence type="ECO:0000256" key="15">
    <source>
        <dbReference type="ARBA" id="ARBA00049902"/>
    </source>
</evidence>
<keyword evidence="6" id="KW-0573">Peptidoglycan synthesis</keyword>
<feature type="transmembrane region" description="Helical" evidence="16">
    <location>
        <begin position="216"/>
        <end position="234"/>
    </location>
</feature>
<feature type="transmembrane region" description="Helical" evidence="16">
    <location>
        <begin position="108"/>
        <end position="127"/>
    </location>
</feature>
<dbReference type="OrthoDB" id="9768187at2"/>
<proteinExistence type="inferred from homology"/>
<protein>
    <recommendedName>
        <fullName evidence="12">Probable peptidoglycan glycosyltransferase FtsW</fullName>
        <ecNumber evidence="14">2.4.99.28</ecNumber>
    </recommendedName>
    <alternativeName>
        <fullName evidence="13">Cell division protein FtsW</fullName>
    </alternativeName>
    <alternativeName>
        <fullName evidence="10">Cell wall polymerase</fullName>
    </alternativeName>
    <alternativeName>
        <fullName evidence="9">Peptidoglycan polymerase</fullName>
    </alternativeName>
</protein>
<evidence type="ECO:0000256" key="12">
    <source>
        <dbReference type="ARBA" id="ARBA00041185"/>
    </source>
</evidence>
<feature type="transmembrane region" description="Helical" evidence="16">
    <location>
        <begin position="77"/>
        <end position="96"/>
    </location>
</feature>
<evidence type="ECO:0000256" key="11">
    <source>
        <dbReference type="ARBA" id="ARBA00038053"/>
    </source>
</evidence>
<comment type="subcellular location">
    <subcellularLocation>
        <location evidence="1">Membrane</location>
        <topology evidence="1">Multi-pass membrane protein</topology>
    </subcellularLocation>
</comment>
<comment type="catalytic activity">
    <reaction evidence="15">
        <text>[GlcNAc-(1-&gt;4)-Mur2Ac(oyl-L-Ala-gamma-D-Glu-L-Lys-D-Ala-D-Ala)](n)-di-trans,octa-cis-undecaprenyl diphosphate + beta-D-GlcNAc-(1-&gt;4)-Mur2Ac(oyl-L-Ala-gamma-D-Glu-L-Lys-D-Ala-D-Ala)-di-trans,octa-cis-undecaprenyl diphosphate = [GlcNAc-(1-&gt;4)-Mur2Ac(oyl-L-Ala-gamma-D-Glu-L-Lys-D-Ala-D-Ala)](n+1)-di-trans,octa-cis-undecaprenyl diphosphate + di-trans,octa-cis-undecaprenyl diphosphate + H(+)</text>
        <dbReference type="Rhea" id="RHEA:23708"/>
        <dbReference type="Rhea" id="RHEA-COMP:9602"/>
        <dbReference type="Rhea" id="RHEA-COMP:9603"/>
        <dbReference type="ChEBI" id="CHEBI:15378"/>
        <dbReference type="ChEBI" id="CHEBI:58405"/>
        <dbReference type="ChEBI" id="CHEBI:60033"/>
        <dbReference type="ChEBI" id="CHEBI:78435"/>
        <dbReference type="EC" id="2.4.99.28"/>
    </reaction>
</comment>
<evidence type="ECO:0000256" key="9">
    <source>
        <dbReference type="ARBA" id="ARBA00032370"/>
    </source>
</evidence>
<keyword evidence="3" id="KW-0808">Transferase</keyword>
<dbReference type="InterPro" id="IPR001182">
    <property type="entry name" value="FtsW/RodA"/>
</dbReference>
<evidence type="ECO:0000256" key="10">
    <source>
        <dbReference type="ARBA" id="ARBA00033270"/>
    </source>
</evidence>
<feature type="transmembrane region" description="Helical" evidence="16">
    <location>
        <begin position="296"/>
        <end position="316"/>
    </location>
</feature>
<evidence type="ECO:0000256" key="5">
    <source>
        <dbReference type="ARBA" id="ARBA00022960"/>
    </source>
</evidence>
<name>A0A420EKJ5_9SPHN</name>
<dbReference type="AlphaFoldDB" id="A0A420EKJ5"/>
<feature type="transmembrane region" description="Helical" evidence="16">
    <location>
        <begin position="195"/>
        <end position="211"/>
    </location>
</feature>
<feature type="transmembrane region" description="Helical" evidence="16">
    <location>
        <begin position="39"/>
        <end position="57"/>
    </location>
</feature>
<evidence type="ECO:0000256" key="14">
    <source>
        <dbReference type="ARBA" id="ARBA00044770"/>
    </source>
</evidence>
<dbReference type="GO" id="GO:0032153">
    <property type="term" value="C:cell division site"/>
    <property type="evidence" value="ECO:0007669"/>
    <property type="project" value="TreeGrafter"/>
</dbReference>
<keyword evidence="18" id="KW-1185">Reference proteome</keyword>